<reference evidence="2" key="1">
    <citation type="submission" date="2018-05" db="EMBL/GenBank/DDBJ databases">
        <authorList>
            <person name="Lanie J.A."/>
            <person name="Ng W.-L."/>
            <person name="Kazmierczak K.M."/>
            <person name="Andrzejewski T.M."/>
            <person name="Davidsen T.M."/>
            <person name="Wayne K.J."/>
            <person name="Tettelin H."/>
            <person name="Glass J.I."/>
            <person name="Rusch D."/>
            <person name="Podicherti R."/>
            <person name="Tsui H.-C.T."/>
            <person name="Winkler M.E."/>
        </authorList>
    </citation>
    <scope>NUCLEOTIDE SEQUENCE</scope>
</reference>
<dbReference type="Gene3D" id="3.40.720.10">
    <property type="entry name" value="Alkaline Phosphatase, subunit A"/>
    <property type="match status" value="1"/>
</dbReference>
<dbReference type="Pfam" id="PF00884">
    <property type="entry name" value="Sulfatase"/>
    <property type="match status" value="1"/>
</dbReference>
<dbReference type="EMBL" id="UINC01000011">
    <property type="protein sequence ID" value="SUZ47342.1"/>
    <property type="molecule type" value="Genomic_DNA"/>
</dbReference>
<sequence length="523" mass="58917">MAPNIVFAFADDWGRYASAYAKHEGPQSLSGLIDTPHFDRVALEGALFLNALVPAPSCTPCRSSILSGQYFWQTGLGAILVGAVWDDTIPTFPIELENRGGYFIGYQYKVWSPGRTVNAPIGAKRTQYQPAGYQFNQFSHWVTENAADLGIDGAKQALYDETRQNFRAFLDARPDDKPFCYWWGPTNTHRTWERGSGHALWGIDPDALQGHLPAFLPDVHEIREDAADYLGECLAVDHGIGILLEELTNDDALENTLFVVSGDHGIPGMPRAKCNLYDIGCEVALAARWPGRIKPGRVIDDFVNLMDLAPTFCEAGGIDPPKSMTAKSLLPLFESSESGQIDRSRDFVVTGRERHVHVARDGYLPYPQRSLRTTDFIYIVNFEPDRWPMGDPAGLDDLSTPPPDYDQLAYNTMVAYADLDASPTKAWMIHHREEHDVEPLYQLAFGKRPREELYDLNNDPHYMLNVAEDPAYANIRNTMQERLFKVLREQNDPRLMEQPCRYELEPYAGPLSEFQMPPPKNSN</sequence>
<dbReference type="PANTHER" id="PTHR43751">
    <property type="entry name" value="SULFATASE"/>
    <property type="match status" value="1"/>
</dbReference>
<organism evidence="2">
    <name type="scientific">marine metagenome</name>
    <dbReference type="NCBI Taxonomy" id="408172"/>
    <lineage>
        <taxon>unclassified sequences</taxon>
        <taxon>metagenomes</taxon>
        <taxon>ecological metagenomes</taxon>
    </lineage>
</organism>
<protein>
    <recommendedName>
        <fullName evidence="1">Sulfatase N-terminal domain-containing protein</fullName>
    </recommendedName>
</protein>
<accession>A0A381MYD3</accession>
<dbReference type="InterPro" id="IPR000917">
    <property type="entry name" value="Sulfatase_N"/>
</dbReference>
<dbReference type="InterPro" id="IPR017850">
    <property type="entry name" value="Alkaline_phosphatase_core_sf"/>
</dbReference>
<feature type="domain" description="Sulfatase N-terminal" evidence="1">
    <location>
        <begin position="3"/>
        <end position="318"/>
    </location>
</feature>
<name>A0A381MYD3_9ZZZZ</name>
<dbReference type="PANTHER" id="PTHR43751:SF1">
    <property type="entry name" value="SULFATASE ATSG-RELATED"/>
    <property type="match status" value="1"/>
</dbReference>
<evidence type="ECO:0000313" key="2">
    <source>
        <dbReference type="EMBL" id="SUZ47342.1"/>
    </source>
</evidence>
<dbReference type="SUPFAM" id="SSF53649">
    <property type="entry name" value="Alkaline phosphatase-like"/>
    <property type="match status" value="1"/>
</dbReference>
<dbReference type="AlphaFoldDB" id="A0A381MYD3"/>
<gene>
    <name evidence="2" type="ORF">METZ01_LOCUS196</name>
</gene>
<dbReference type="CDD" id="cd16027">
    <property type="entry name" value="SGSH"/>
    <property type="match status" value="1"/>
</dbReference>
<evidence type="ECO:0000259" key="1">
    <source>
        <dbReference type="Pfam" id="PF00884"/>
    </source>
</evidence>
<proteinExistence type="predicted"/>
<dbReference type="InterPro" id="IPR052701">
    <property type="entry name" value="GAG_Ulvan_Degrading_Sulfatases"/>
</dbReference>